<feature type="signal peptide" evidence="5">
    <location>
        <begin position="1"/>
        <end position="29"/>
    </location>
</feature>
<name>A0A518I9D8_9PLAN</name>
<evidence type="ECO:0000313" key="7">
    <source>
        <dbReference type="EMBL" id="QDV49731.1"/>
    </source>
</evidence>
<dbReference type="InterPro" id="IPR051200">
    <property type="entry name" value="Host-pathogen_enzymatic-act"/>
</dbReference>
<dbReference type="InterPro" id="IPR011045">
    <property type="entry name" value="N2O_reductase_N"/>
</dbReference>
<accession>A0A518I9D8</accession>
<keyword evidence="8" id="KW-1185">Reference proteome</keyword>
<dbReference type="PROSITE" id="PS51007">
    <property type="entry name" value="CYTC"/>
    <property type="match status" value="1"/>
</dbReference>
<dbReference type="InterPro" id="IPR009056">
    <property type="entry name" value="Cyt_c-like_dom"/>
</dbReference>
<feature type="domain" description="Cytochrome c" evidence="6">
    <location>
        <begin position="491"/>
        <end position="603"/>
    </location>
</feature>
<dbReference type="SUPFAM" id="SSF50974">
    <property type="entry name" value="Nitrous oxide reductase, N-terminal domain"/>
    <property type="match status" value="1"/>
</dbReference>
<dbReference type="GO" id="GO:0009055">
    <property type="term" value="F:electron transfer activity"/>
    <property type="evidence" value="ECO:0007669"/>
    <property type="project" value="InterPro"/>
</dbReference>
<dbReference type="EMBL" id="CP037452">
    <property type="protein sequence ID" value="QDV49731.1"/>
    <property type="molecule type" value="Genomic_DNA"/>
</dbReference>
<keyword evidence="5" id="KW-0732">Signal</keyword>
<dbReference type="Gene3D" id="1.10.760.10">
    <property type="entry name" value="Cytochrome c-like domain"/>
    <property type="match status" value="2"/>
</dbReference>
<dbReference type="InterPro" id="IPR036909">
    <property type="entry name" value="Cyt_c-like_dom_sf"/>
</dbReference>
<dbReference type="Pfam" id="PF10282">
    <property type="entry name" value="Lactonase"/>
    <property type="match status" value="1"/>
</dbReference>
<dbReference type="InterPro" id="IPR015943">
    <property type="entry name" value="WD40/YVTN_repeat-like_dom_sf"/>
</dbReference>
<dbReference type="Gene3D" id="2.130.10.10">
    <property type="entry name" value="YVTN repeat-like/Quinoprotein amine dehydrogenase"/>
    <property type="match status" value="1"/>
</dbReference>
<evidence type="ECO:0000259" key="6">
    <source>
        <dbReference type="PROSITE" id="PS51007"/>
    </source>
</evidence>
<evidence type="ECO:0000256" key="1">
    <source>
        <dbReference type="ARBA" id="ARBA00022617"/>
    </source>
</evidence>
<keyword evidence="1 4" id="KW-0349">Heme</keyword>
<dbReference type="GO" id="GO:0020037">
    <property type="term" value="F:heme binding"/>
    <property type="evidence" value="ECO:0007669"/>
    <property type="project" value="InterPro"/>
</dbReference>
<dbReference type="RefSeq" id="WP_198001030.1">
    <property type="nucleotide sequence ID" value="NZ_CP037452.1"/>
</dbReference>
<dbReference type="KEGG" id="gfm:Enr17x_17520"/>
<proteinExistence type="predicted"/>
<evidence type="ECO:0000256" key="2">
    <source>
        <dbReference type="ARBA" id="ARBA00022723"/>
    </source>
</evidence>
<evidence type="ECO:0000256" key="3">
    <source>
        <dbReference type="ARBA" id="ARBA00023004"/>
    </source>
</evidence>
<dbReference type="Pfam" id="PF00034">
    <property type="entry name" value="Cytochrom_C"/>
    <property type="match status" value="1"/>
</dbReference>
<dbReference type="InterPro" id="IPR019405">
    <property type="entry name" value="Lactonase_7-beta_prop"/>
</dbReference>
<sequence precursor="true">MYLIARSVRLFLPLTTLCLLCLLMGPQRADAGQSNSLMDISADGKLLACSNRDSGTITIVDLVSHKKQSEIKVGKHPEGVTFLGNSHQLATAVYDEDIVIFLDADTGKITGQTEVFDEPYGIVSTSDGSKVFVTLDYPGRIVEIDTQTYKIDREFSSGSHLRGIAISNDDQSLFTTEYYTALVRQIDVASGKTTDEWPGGSTDNLSRQITLHPRRAKAYLPHIRSRITVAHGAGSIFPIVSIVDTKPGEGKRRRKIPMDSFRGARVTCNPWDTAITPDGKTFFVVFAGTDELYVCNVIDDDYRELTFRSSLRLGHNPRAVRVAPDGNTFYVYNALDFNVVAYDTDSLRPRAIIDVTENPLDEEILLGKRLFYTALQPMTSRLWISCASCHPDGQSDGRTWHNPEGLRNTQSLAGMAWTHPIHWSADRDEVQDFEHTIRGPLMQGSGLVRGKINPSLDAPNKGLSRALDAMAAYSNTHEFTLSPYAKKGLSPAAKRGRELFFSKQTKCASCHSGPFLTDSVPSAKIVRHDVGTSVDNPGEKMGPAYDTPTLLGIYRTAPYLHHGKANTLEEVFTIYNHDDQHGNTSQLSKQELADLIEFLKALPYEDPVPQAKAAGMVKVSK</sequence>
<evidence type="ECO:0000313" key="8">
    <source>
        <dbReference type="Proteomes" id="UP000318313"/>
    </source>
</evidence>
<dbReference type="PANTHER" id="PTHR47197:SF3">
    <property type="entry name" value="DIHYDRO-HEME D1 DEHYDROGENASE"/>
    <property type="match status" value="1"/>
</dbReference>
<evidence type="ECO:0000256" key="5">
    <source>
        <dbReference type="SAM" id="SignalP"/>
    </source>
</evidence>
<gene>
    <name evidence="7" type="ORF">Enr17x_17520</name>
</gene>
<keyword evidence="3 4" id="KW-0408">Iron</keyword>
<dbReference type="GO" id="GO:0046872">
    <property type="term" value="F:metal ion binding"/>
    <property type="evidence" value="ECO:0007669"/>
    <property type="project" value="UniProtKB-KW"/>
</dbReference>
<organism evidence="7 8">
    <name type="scientific">Gimesia fumaroli</name>
    <dbReference type="NCBI Taxonomy" id="2527976"/>
    <lineage>
        <taxon>Bacteria</taxon>
        <taxon>Pseudomonadati</taxon>
        <taxon>Planctomycetota</taxon>
        <taxon>Planctomycetia</taxon>
        <taxon>Planctomycetales</taxon>
        <taxon>Planctomycetaceae</taxon>
        <taxon>Gimesia</taxon>
    </lineage>
</organism>
<dbReference type="Proteomes" id="UP000318313">
    <property type="component" value="Chromosome"/>
</dbReference>
<keyword evidence="2 4" id="KW-0479">Metal-binding</keyword>
<reference evidence="7 8" key="1">
    <citation type="submission" date="2019-03" db="EMBL/GenBank/DDBJ databases">
        <title>Deep-cultivation of Planctomycetes and their phenomic and genomic characterization uncovers novel biology.</title>
        <authorList>
            <person name="Wiegand S."/>
            <person name="Jogler M."/>
            <person name="Boedeker C."/>
            <person name="Pinto D."/>
            <person name="Vollmers J."/>
            <person name="Rivas-Marin E."/>
            <person name="Kohn T."/>
            <person name="Peeters S.H."/>
            <person name="Heuer A."/>
            <person name="Rast P."/>
            <person name="Oberbeckmann S."/>
            <person name="Bunk B."/>
            <person name="Jeske O."/>
            <person name="Meyerdierks A."/>
            <person name="Storesund J.E."/>
            <person name="Kallscheuer N."/>
            <person name="Luecker S."/>
            <person name="Lage O.M."/>
            <person name="Pohl T."/>
            <person name="Merkel B.J."/>
            <person name="Hornburger P."/>
            <person name="Mueller R.-W."/>
            <person name="Bruemmer F."/>
            <person name="Labrenz M."/>
            <person name="Spormann A.M."/>
            <person name="Op den Camp H."/>
            <person name="Overmann J."/>
            <person name="Amann R."/>
            <person name="Jetten M.S.M."/>
            <person name="Mascher T."/>
            <person name="Medema M.H."/>
            <person name="Devos D.P."/>
            <person name="Kaster A.-K."/>
            <person name="Ovreas L."/>
            <person name="Rohde M."/>
            <person name="Galperin M.Y."/>
            <person name="Jogler C."/>
        </authorList>
    </citation>
    <scope>NUCLEOTIDE SEQUENCE [LARGE SCALE GENOMIC DNA]</scope>
    <source>
        <strain evidence="7 8">Enr17</strain>
    </source>
</reference>
<evidence type="ECO:0000256" key="4">
    <source>
        <dbReference type="PROSITE-ProRule" id="PRU00433"/>
    </source>
</evidence>
<dbReference type="AlphaFoldDB" id="A0A518I9D8"/>
<feature type="chain" id="PRO_5022016958" evidence="5">
    <location>
        <begin position="30"/>
        <end position="621"/>
    </location>
</feature>
<dbReference type="SUPFAM" id="SSF46626">
    <property type="entry name" value="Cytochrome c"/>
    <property type="match status" value="2"/>
</dbReference>
<dbReference type="PANTHER" id="PTHR47197">
    <property type="entry name" value="PROTEIN NIRF"/>
    <property type="match status" value="1"/>
</dbReference>
<protein>
    <submittedName>
        <fullName evidence="7">Lactonase, 7-bladed beta-propeller</fullName>
    </submittedName>
</protein>